<protein>
    <submittedName>
        <fullName evidence="4">Cyclin</fullName>
    </submittedName>
</protein>
<evidence type="ECO:0000313" key="5">
    <source>
        <dbReference type="Proteomes" id="UP000070089"/>
    </source>
</evidence>
<dbReference type="Pfam" id="PF00134">
    <property type="entry name" value="Cyclin_N"/>
    <property type="match status" value="1"/>
</dbReference>
<dbReference type="Proteomes" id="UP000070089">
    <property type="component" value="Unassembled WGS sequence"/>
</dbReference>
<dbReference type="Pfam" id="PF02984">
    <property type="entry name" value="Cyclin_C"/>
    <property type="match status" value="1"/>
</dbReference>
<dbReference type="PANTHER" id="PTHR10177">
    <property type="entry name" value="CYCLINS"/>
    <property type="match status" value="1"/>
</dbReference>
<gene>
    <name evidence="4" type="ORF">QR46_4118</name>
</gene>
<keyword evidence="1" id="KW-0195">Cyclin</keyword>
<feature type="domain" description="Cyclin N-terminal" evidence="2">
    <location>
        <begin position="33"/>
        <end position="169"/>
    </location>
</feature>
<name>A0A132NP79_GIAIN</name>
<dbReference type="AlphaFoldDB" id="A0A132NP79"/>
<evidence type="ECO:0000259" key="2">
    <source>
        <dbReference type="Pfam" id="PF00134"/>
    </source>
</evidence>
<dbReference type="SUPFAM" id="SSF47954">
    <property type="entry name" value="Cyclin-like"/>
    <property type="match status" value="1"/>
</dbReference>
<dbReference type="InterPro" id="IPR006671">
    <property type="entry name" value="Cyclin_N"/>
</dbReference>
<dbReference type="InterPro" id="IPR039361">
    <property type="entry name" value="Cyclin"/>
</dbReference>
<reference evidence="4 5" key="1">
    <citation type="journal article" date="2015" name="Mol. Biochem. Parasitol.">
        <title>Identification of polymorphic genes for use in assemblage B genotyping assays through comparative genomics of multiple assemblage B Giardia duodenalis isolates.</title>
        <authorList>
            <person name="Wielinga C."/>
            <person name="Thompson R.C."/>
            <person name="Monis P."/>
            <person name="Ryan U."/>
        </authorList>
    </citation>
    <scope>NUCLEOTIDE SEQUENCE [LARGE SCALE GENOMIC DNA]</scope>
    <source>
        <strain evidence="4 5">BAH15c1</strain>
    </source>
</reference>
<dbReference type="VEuPathDB" id="GiardiaDB:QR46_4118"/>
<organism evidence="4 5">
    <name type="scientific">Giardia duodenalis assemblage B</name>
    <dbReference type="NCBI Taxonomy" id="1394984"/>
    <lineage>
        <taxon>Eukaryota</taxon>
        <taxon>Metamonada</taxon>
        <taxon>Diplomonadida</taxon>
        <taxon>Hexamitidae</taxon>
        <taxon>Giardiinae</taxon>
        <taxon>Giardia</taxon>
    </lineage>
</organism>
<dbReference type="InterPro" id="IPR004367">
    <property type="entry name" value="Cyclin_C-dom"/>
</dbReference>
<evidence type="ECO:0000256" key="1">
    <source>
        <dbReference type="ARBA" id="ARBA00023127"/>
    </source>
</evidence>
<feature type="domain" description="Cyclin C-terminal" evidence="3">
    <location>
        <begin position="243"/>
        <end position="314"/>
    </location>
</feature>
<comment type="caution">
    <text evidence="4">The sequence shown here is derived from an EMBL/GenBank/DDBJ whole genome shotgun (WGS) entry which is preliminary data.</text>
</comment>
<evidence type="ECO:0000313" key="4">
    <source>
        <dbReference type="EMBL" id="KWX11909.1"/>
    </source>
</evidence>
<dbReference type="Gene3D" id="1.10.472.10">
    <property type="entry name" value="Cyclin-like"/>
    <property type="match status" value="2"/>
</dbReference>
<dbReference type="InterPro" id="IPR036915">
    <property type="entry name" value="Cyclin-like_sf"/>
</dbReference>
<dbReference type="EMBL" id="JXTI01000148">
    <property type="protein sequence ID" value="KWX11909.1"/>
    <property type="molecule type" value="Genomic_DNA"/>
</dbReference>
<sequence>MIRESVSQTYLASFLTFERNVHSYNTDVTFDWLRQMIEREQRYKPRSFYFTECQFGAFTENDRTILIEWFTEIALSKRLPLSAVIRATSLMDRYFSTVYSIKDDRELSAAALRCNNTAYIFVAMMCFNIAVKVEGEKSCIPLFIQMCKVSSNLLIDLEAKILQALEWEVFVPTSLTFAEDCLMMLMRTCFQIGPSQHCAPYPTQGEKDSPPNSDFNYLRPDPWGSNPGPMDPFPRFCKDVMNYLHLIMSNPVFLQFSPSVQACAAIYLAACVNVKNASLKTKLLKFLDDLKAVSGQNITAVQKCGQALHCFIRSGSATLHDEAIMPLVQPPSKRIKY</sequence>
<dbReference type="OrthoDB" id="5590282at2759"/>
<evidence type="ECO:0000259" key="3">
    <source>
        <dbReference type="Pfam" id="PF02984"/>
    </source>
</evidence>
<proteinExistence type="predicted"/>
<accession>A0A132NP79</accession>